<dbReference type="PANTHER" id="PTHR24111:SF3">
    <property type="entry name" value="LEUCINE-RICH REPEAT-CONTAINING PROTEIN 73"/>
    <property type="match status" value="1"/>
</dbReference>
<dbReference type="InterPro" id="IPR032675">
    <property type="entry name" value="LRR_dom_sf"/>
</dbReference>
<dbReference type="PANTHER" id="PTHR24111">
    <property type="entry name" value="LEUCINE-RICH REPEAT-CONTAINING PROTEIN 34"/>
    <property type="match status" value="1"/>
</dbReference>
<sequence length="263" mass="28348">MVSGTIQITGEKLSTSEVKEICRSLKDHTLVLLSLRGCEINYDNFRRLMKAVGKTKSLRQLNLNLGAVADVEFASLLSVALMTNRSIRSLYMHGCPLGEKGVKALMKSLSMHPSIVDLDLGDCLLTDASIKMICNLLPPDRAKHGLHELVLSANPAVTSRGWSRLFCAISASSCLKSLTLDYNPLIGDGGAKLLAVAVAGNRTLKTVDLEGCGLTNEAAQVFIDMLESYPTPLRTLVLAGNKISAKLQEDVANCLQDSSDEDD</sequence>
<protein>
    <recommendedName>
        <fullName evidence="4">Leucine-rich repeat-containing protein 73</fullName>
    </recommendedName>
</protein>
<organism evidence="2 3">
    <name type="scientific">Clavelina lepadiformis</name>
    <name type="common">Light-bulb sea squirt</name>
    <name type="synonym">Ascidia lepadiformis</name>
    <dbReference type="NCBI Taxonomy" id="159417"/>
    <lineage>
        <taxon>Eukaryota</taxon>
        <taxon>Metazoa</taxon>
        <taxon>Chordata</taxon>
        <taxon>Tunicata</taxon>
        <taxon>Ascidiacea</taxon>
        <taxon>Aplousobranchia</taxon>
        <taxon>Clavelinidae</taxon>
        <taxon>Clavelina</taxon>
    </lineage>
</organism>
<accession>A0ABP0F0L5</accession>
<evidence type="ECO:0008006" key="4">
    <source>
        <dbReference type="Google" id="ProtNLM"/>
    </source>
</evidence>
<comment type="caution">
    <text evidence="2">The sequence shown here is derived from an EMBL/GenBank/DDBJ whole genome shotgun (WGS) entry which is preliminary data.</text>
</comment>
<evidence type="ECO:0000313" key="3">
    <source>
        <dbReference type="Proteomes" id="UP001642483"/>
    </source>
</evidence>
<dbReference type="SUPFAM" id="SSF52047">
    <property type="entry name" value="RNI-like"/>
    <property type="match status" value="1"/>
</dbReference>
<keyword evidence="1" id="KW-0677">Repeat</keyword>
<keyword evidence="3" id="KW-1185">Reference proteome</keyword>
<name>A0ABP0F0L5_CLALP</name>
<proteinExistence type="predicted"/>
<dbReference type="Pfam" id="PF13516">
    <property type="entry name" value="LRR_6"/>
    <property type="match status" value="3"/>
</dbReference>
<gene>
    <name evidence="2" type="ORF">CVLEPA_LOCUS3064</name>
</gene>
<evidence type="ECO:0000256" key="1">
    <source>
        <dbReference type="ARBA" id="ARBA00022737"/>
    </source>
</evidence>
<dbReference type="Proteomes" id="UP001642483">
    <property type="component" value="Unassembled WGS sequence"/>
</dbReference>
<dbReference type="Gene3D" id="3.80.10.10">
    <property type="entry name" value="Ribonuclease Inhibitor"/>
    <property type="match status" value="1"/>
</dbReference>
<reference evidence="2 3" key="1">
    <citation type="submission" date="2024-02" db="EMBL/GenBank/DDBJ databases">
        <authorList>
            <person name="Daric V."/>
            <person name="Darras S."/>
        </authorList>
    </citation>
    <scope>NUCLEOTIDE SEQUENCE [LARGE SCALE GENOMIC DNA]</scope>
</reference>
<dbReference type="InterPro" id="IPR001611">
    <property type="entry name" value="Leu-rich_rpt"/>
</dbReference>
<dbReference type="EMBL" id="CAWYQH010000002">
    <property type="protein sequence ID" value="CAK8673254.1"/>
    <property type="molecule type" value="Genomic_DNA"/>
</dbReference>
<evidence type="ECO:0000313" key="2">
    <source>
        <dbReference type="EMBL" id="CAK8673254.1"/>
    </source>
</evidence>
<dbReference type="InterPro" id="IPR052201">
    <property type="entry name" value="LRR-containing_regulator"/>
</dbReference>
<dbReference type="SMART" id="SM00368">
    <property type="entry name" value="LRR_RI"/>
    <property type="match status" value="4"/>
</dbReference>